<evidence type="ECO:0000256" key="1">
    <source>
        <dbReference type="SAM" id="SignalP"/>
    </source>
</evidence>
<dbReference type="SMART" id="SM00554">
    <property type="entry name" value="FAS1"/>
    <property type="match status" value="1"/>
</dbReference>
<protein>
    <submittedName>
        <fullName evidence="3">Fasciclin domain-containing protein</fullName>
    </submittedName>
</protein>
<dbReference type="InterPro" id="IPR036378">
    <property type="entry name" value="FAS1_dom_sf"/>
</dbReference>
<feature type="domain" description="FAS1" evidence="2">
    <location>
        <begin position="37"/>
        <end position="181"/>
    </location>
</feature>
<organism evidence="3 4">
    <name type="scientific">Novosphingobium album</name>
    <name type="common">ex Liu et al. 2023</name>
    <dbReference type="NCBI Taxonomy" id="3031130"/>
    <lineage>
        <taxon>Bacteria</taxon>
        <taxon>Pseudomonadati</taxon>
        <taxon>Pseudomonadota</taxon>
        <taxon>Alphaproteobacteria</taxon>
        <taxon>Sphingomonadales</taxon>
        <taxon>Sphingomonadaceae</taxon>
        <taxon>Novosphingobium</taxon>
    </lineage>
</organism>
<keyword evidence="4" id="KW-1185">Reference proteome</keyword>
<dbReference type="PROSITE" id="PS50213">
    <property type="entry name" value="FAS1"/>
    <property type="match status" value="1"/>
</dbReference>
<accession>A0ABT5WK58</accession>
<dbReference type="PANTHER" id="PTHR10900:SF77">
    <property type="entry name" value="FI19380P1"/>
    <property type="match status" value="1"/>
</dbReference>
<comment type="caution">
    <text evidence="3">The sequence shown here is derived from an EMBL/GenBank/DDBJ whole genome shotgun (WGS) entry which is preliminary data.</text>
</comment>
<dbReference type="EMBL" id="JARESE010000001">
    <property type="protein sequence ID" value="MDE8650425.1"/>
    <property type="molecule type" value="Genomic_DNA"/>
</dbReference>
<dbReference type="Pfam" id="PF02469">
    <property type="entry name" value="Fasciclin"/>
    <property type="match status" value="1"/>
</dbReference>
<dbReference type="Gene3D" id="2.30.180.10">
    <property type="entry name" value="FAS1 domain"/>
    <property type="match status" value="1"/>
</dbReference>
<reference evidence="3 4" key="1">
    <citation type="submission" date="2023-03" db="EMBL/GenBank/DDBJ databases">
        <title>NovoSphingobium album sp. nov. isolated from polycyclic aromatic hydrocarbons- and heavy-metal polluted soil.</title>
        <authorList>
            <person name="Liu Z."/>
            <person name="Wang K."/>
        </authorList>
    </citation>
    <scope>NUCLEOTIDE SEQUENCE [LARGE SCALE GENOMIC DNA]</scope>
    <source>
        <strain evidence="3 4">H3SJ31-1</strain>
    </source>
</reference>
<feature type="signal peptide" evidence="1">
    <location>
        <begin position="1"/>
        <end position="22"/>
    </location>
</feature>
<evidence type="ECO:0000259" key="2">
    <source>
        <dbReference type="PROSITE" id="PS50213"/>
    </source>
</evidence>
<dbReference type="InterPro" id="IPR000782">
    <property type="entry name" value="FAS1_domain"/>
</dbReference>
<dbReference type="InterPro" id="IPR050904">
    <property type="entry name" value="Adhesion/Biosynth-related"/>
</dbReference>
<feature type="chain" id="PRO_5046743591" evidence="1">
    <location>
        <begin position="23"/>
        <end position="201"/>
    </location>
</feature>
<dbReference type="Proteomes" id="UP001216253">
    <property type="component" value="Unassembled WGS sequence"/>
</dbReference>
<evidence type="ECO:0000313" key="4">
    <source>
        <dbReference type="Proteomes" id="UP001216253"/>
    </source>
</evidence>
<dbReference type="RefSeq" id="WP_275226507.1">
    <property type="nucleotide sequence ID" value="NZ_JARESE010000001.1"/>
</dbReference>
<name>A0ABT5WK58_9SPHN</name>
<dbReference type="SUPFAM" id="SSF82153">
    <property type="entry name" value="FAS1 domain"/>
    <property type="match status" value="1"/>
</dbReference>
<evidence type="ECO:0000313" key="3">
    <source>
        <dbReference type="EMBL" id="MDE8650425.1"/>
    </source>
</evidence>
<dbReference type="PANTHER" id="PTHR10900">
    <property type="entry name" value="PERIOSTIN-RELATED"/>
    <property type="match status" value="1"/>
</dbReference>
<sequence length="201" mass="20479">MNVWQPALALLVVAGIALSGCAKEPETEAPVATHSQNTSLSAALDNADGLQTVAEALKQTGLKASFAGPASYTLLAPDDEAFARLGDKGKELTRSDDFSALTTLLEAHIIRGYVTPKSLAEAIAASPDHAVRMRTVGGTVLIFARGDGTITVSSSNGIQGVINGEAITGGRSIAIPIDAVLSRAGERAVPTSSSVAQSLGL</sequence>
<keyword evidence="1" id="KW-0732">Signal</keyword>
<proteinExistence type="predicted"/>
<gene>
    <name evidence="3" type="ORF">PYV00_01675</name>
</gene>